<name>A0A2U9CXQ3_SCOMX</name>
<evidence type="ECO:0000256" key="6">
    <source>
        <dbReference type="ARBA" id="ARBA00022475"/>
    </source>
</evidence>
<dbReference type="PANTHER" id="PTHR12385:SF37">
    <property type="entry name" value="CHOLINE TRANSPORTER-LIKE PROTEIN 4"/>
    <property type="match status" value="1"/>
</dbReference>
<evidence type="ECO:0000256" key="2">
    <source>
        <dbReference type="ARBA" id="ARBA00004221"/>
    </source>
</evidence>
<evidence type="ECO:0000256" key="11">
    <source>
        <dbReference type="ARBA" id="ARBA00035093"/>
    </source>
</evidence>
<dbReference type="GO" id="GO:0016324">
    <property type="term" value="C:apical plasma membrane"/>
    <property type="evidence" value="ECO:0007669"/>
    <property type="project" value="UniProtKB-SubCell"/>
</dbReference>
<keyword evidence="9 13" id="KW-0472">Membrane</keyword>
<comment type="function">
    <text evidence="13">Choline transporter.</text>
</comment>
<feature type="transmembrane region" description="Helical" evidence="13">
    <location>
        <begin position="237"/>
        <end position="258"/>
    </location>
</feature>
<evidence type="ECO:0000256" key="5">
    <source>
        <dbReference type="ARBA" id="ARBA00022449"/>
    </source>
</evidence>
<feature type="transmembrane region" description="Helical" evidence="13">
    <location>
        <begin position="270"/>
        <end position="292"/>
    </location>
</feature>
<evidence type="ECO:0000313" key="15">
    <source>
        <dbReference type="Proteomes" id="UP000246464"/>
    </source>
</evidence>
<evidence type="ECO:0000256" key="1">
    <source>
        <dbReference type="ARBA" id="ARBA00004141"/>
    </source>
</evidence>
<evidence type="ECO:0000256" key="7">
    <source>
        <dbReference type="ARBA" id="ARBA00022692"/>
    </source>
</evidence>
<keyword evidence="4" id="KW-0813">Transport</keyword>
<evidence type="ECO:0000256" key="4">
    <source>
        <dbReference type="ARBA" id="ARBA00022448"/>
    </source>
</evidence>
<dbReference type="Pfam" id="PF04515">
    <property type="entry name" value="Choline_transpo"/>
    <property type="match status" value="1"/>
</dbReference>
<dbReference type="EMBL" id="CP026264">
    <property type="protein sequence ID" value="AWP21391.1"/>
    <property type="molecule type" value="Genomic_DNA"/>
</dbReference>
<comment type="similarity">
    <text evidence="3 13">Belongs to the CTL (choline transporter-like) family.</text>
</comment>
<dbReference type="GO" id="GO:0015297">
    <property type="term" value="F:antiporter activity"/>
    <property type="evidence" value="ECO:0007669"/>
    <property type="project" value="UniProtKB-KW"/>
</dbReference>
<feature type="transmembrane region" description="Helical" evidence="13">
    <location>
        <begin position="522"/>
        <end position="541"/>
    </location>
</feature>
<comment type="catalytic activity">
    <reaction evidence="12">
        <text>thiamine diphosphate(out) = thiamine diphosphate(in)</text>
        <dbReference type="Rhea" id="RHEA:75471"/>
        <dbReference type="ChEBI" id="CHEBI:58937"/>
    </reaction>
</comment>
<keyword evidence="5" id="KW-0050">Antiport</keyword>
<feature type="transmembrane region" description="Helical" evidence="13">
    <location>
        <begin position="35"/>
        <end position="56"/>
    </location>
</feature>
<evidence type="ECO:0000256" key="3">
    <source>
        <dbReference type="ARBA" id="ARBA00007168"/>
    </source>
</evidence>
<keyword evidence="7 13" id="KW-0812">Transmembrane</keyword>
<accession>A0A2U9CXQ3</accession>
<feature type="transmembrane region" description="Helical" evidence="13">
    <location>
        <begin position="500"/>
        <end position="516"/>
    </location>
</feature>
<organism evidence="14 15">
    <name type="scientific">Scophthalmus maximus</name>
    <name type="common">Turbot</name>
    <name type="synonym">Psetta maxima</name>
    <dbReference type="NCBI Taxonomy" id="52904"/>
    <lineage>
        <taxon>Eukaryota</taxon>
        <taxon>Metazoa</taxon>
        <taxon>Chordata</taxon>
        <taxon>Craniata</taxon>
        <taxon>Vertebrata</taxon>
        <taxon>Euteleostomi</taxon>
        <taxon>Actinopterygii</taxon>
        <taxon>Neopterygii</taxon>
        <taxon>Teleostei</taxon>
        <taxon>Neoteleostei</taxon>
        <taxon>Acanthomorphata</taxon>
        <taxon>Carangaria</taxon>
        <taxon>Pleuronectiformes</taxon>
        <taxon>Pleuronectoidei</taxon>
        <taxon>Scophthalmidae</taxon>
        <taxon>Scophthalmus</taxon>
    </lineage>
</organism>
<dbReference type="Proteomes" id="UP000246464">
    <property type="component" value="Chromosome 22"/>
</dbReference>
<reference evidence="14 15" key="1">
    <citation type="submission" date="2017-12" db="EMBL/GenBank/DDBJ databases">
        <title>Integrating genomic resources of turbot (Scophthalmus maximus) in depth evaluation of genetic and physical mapping variation across individuals.</title>
        <authorList>
            <person name="Martinez P."/>
        </authorList>
    </citation>
    <scope>NUCLEOTIDE SEQUENCE [LARGE SCALE GENOMIC DNA]</scope>
</reference>
<comment type="catalytic activity">
    <reaction evidence="11">
        <text>choline(out) + n H(+)(in) = choline(in) + n H(+)(out)</text>
        <dbReference type="Rhea" id="RHEA:75463"/>
        <dbReference type="ChEBI" id="CHEBI:15354"/>
        <dbReference type="ChEBI" id="CHEBI:15378"/>
    </reaction>
</comment>
<keyword evidence="10" id="KW-0325">Glycoprotein</keyword>
<evidence type="ECO:0000256" key="13">
    <source>
        <dbReference type="RuleBase" id="RU368066"/>
    </source>
</evidence>
<dbReference type="PANTHER" id="PTHR12385">
    <property type="entry name" value="CHOLINE TRANSPORTER-LIKE (SLC FAMILY 44)"/>
    <property type="match status" value="1"/>
</dbReference>
<gene>
    <name evidence="14" type="ORF">SMAX5B_015797</name>
</gene>
<dbReference type="GO" id="GO:0090422">
    <property type="term" value="F:thiamine pyrophosphate transmembrane transporter activity"/>
    <property type="evidence" value="ECO:0007669"/>
    <property type="project" value="TreeGrafter"/>
</dbReference>
<proteinExistence type="inferred from homology"/>
<evidence type="ECO:0000256" key="12">
    <source>
        <dbReference type="ARBA" id="ARBA00036880"/>
    </source>
</evidence>
<keyword evidence="15" id="KW-1185">Reference proteome</keyword>
<dbReference type="InterPro" id="IPR007603">
    <property type="entry name" value="Choline_transptr-like"/>
</dbReference>
<protein>
    <recommendedName>
        <fullName evidence="13">Choline transporter-like protein</fullName>
    </recommendedName>
</protein>
<sequence>MCDEVDIEQDSLCGEPAQFDPTFRGPVKKRKCNDIICCFLFTAAILGYVLLGILAFCYGDPRHVLYPRNSTGWFCGIGPNKDRPNLFYFDILRCVPSVNVMPTTLNGFQCPITKVCVEKCPSSFWAVGKPSYLPTVKPASVFNQSLCVPSLHLENTTLTVKDIVDKELCPFFHMPTISVLGRCLPDVAALGKIPSAFSNIPGLPSVKLINSSTKDILKGFNARGVGIRILEDFVSSWRWILVGLLPAVVVSMLLLLLLRFPAPVRVRMAVILGALCPGVGGIWHCCNQFVIYNEDTASIIKTGFKFRVLYPITWVYFLFPLYFVECTWIFITIFRLQGLKMIIALIQESSKAIGHMMWALLYPLVTFVLLLACVACWGSTALCLATAGSPIYKVVALKSRTSNCKSIIGTDNCDPQTFTPSDYPDCPSARCIFINYNKEGLLQMDALQFLNFVTFFWCVNFVLALSQCTLAGAFASYYWAFNKPGDIPSSPVWGGFMRSLRYHVGSLALGSFLLILETVGMVVLRVLNIIVVSLLFLHFTFSSIIRMCKWMNGYSRIAFLKRLR</sequence>
<feature type="transmembrane region" description="Helical" evidence="13">
    <location>
        <begin position="312"/>
        <end position="336"/>
    </location>
</feature>
<evidence type="ECO:0000313" key="14">
    <source>
        <dbReference type="EMBL" id="AWP21391.1"/>
    </source>
</evidence>
<keyword evidence="6" id="KW-1003">Cell membrane</keyword>
<evidence type="ECO:0000256" key="9">
    <source>
        <dbReference type="ARBA" id="ARBA00023136"/>
    </source>
</evidence>
<dbReference type="GO" id="GO:0015871">
    <property type="term" value="P:choline transport"/>
    <property type="evidence" value="ECO:0007669"/>
    <property type="project" value="TreeGrafter"/>
</dbReference>
<dbReference type="AlphaFoldDB" id="A0A2U9CXQ3"/>
<feature type="transmembrane region" description="Helical" evidence="13">
    <location>
        <begin position="454"/>
        <end position="479"/>
    </location>
</feature>
<evidence type="ECO:0000256" key="10">
    <source>
        <dbReference type="ARBA" id="ARBA00023180"/>
    </source>
</evidence>
<comment type="subcellular location">
    <subcellularLocation>
        <location evidence="2">Apical cell membrane</location>
    </subcellularLocation>
    <subcellularLocation>
        <location evidence="13">Cell membrane</location>
        <topology evidence="13">Multi-pass membrane protein</topology>
    </subcellularLocation>
    <subcellularLocation>
        <location evidence="1">Membrane</location>
        <topology evidence="1">Multi-pass membrane protein</topology>
    </subcellularLocation>
</comment>
<evidence type="ECO:0000256" key="8">
    <source>
        <dbReference type="ARBA" id="ARBA00022989"/>
    </source>
</evidence>
<feature type="transmembrane region" description="Helical" evidence="13">
    <location>
        <begin position="357"/>
        <end position="380"/>
    </location>
</feature>
<keyword evidence="8 13" id="KW-1133">Transmembrane helix</keyword>